<evidence type="ECO:0000313" key="4">
    <source>
        <dbReference type="EMBL" id="KID56008.1"/>
    </source>
</evidence>
<dbReference type="PRINTS" id="PR00081">
    <property type="entry name" value="GDHRDH"/>
</dbReference>
<dbReference type="EMBL" id="JWIC01000007">
    <property type="protein sequence ID" value="KID56008.1"/>
    <property type="molecule type" value="Genomic_DNA"/>
</dbReference>
<dbReference type="PANTHER" id="PTHR42901">
    <property type="entry name" value="ALCOHOL DEHYDROGENASE"/>
    <property type="match status" value="1"/>
</dbReference>
<evidence type="ECO:0000313" key="5">
    <source>
        <dbReference type="Proteomes" id="UP000031327"/>
    </source>
</evidence>
<evidence type="ECO:0000256" key="3">
    <source>
        <dbReference type="RuleBase" id="RU000363"/>
    </source>
</evidence>
<dbReference type="PIRSF" id="PIRSF000126">
    <property type="entry name" value="11-beta-HSD1"/>
    <property type="match status" value="1"/>
</dbReference>
<dbReference type="RefSeq" id="WP_039610580.1">
    <property type="nucleotide sequence ID" value="NZ_JWIC01000007.1"/>
</dbReference>
<proteinExistence type="inferred from homology"/>
<dbReference type="AlphaFoldDB" id="A0A0C1MNC7"/>
<comment type="similarity">
    <text evidence="1 3">Belongs to the short-chain dehydrogenases/reductases (SDR) family.</text>
</comment>
<evidence type="ECO:0000256" key="2">
    <source>
        <dbReference type="ARBA" id="ARBA00023002"/>
    </source>
</evidence>
<dbReference type="Proteomes" id="UP000031327">
    <property type="component" value="Unassembled WGS sequence"/>
</dbReference>
<organism evidence="4 5">
    <name type="scientific">Pseudoalteromonas luteoviolacea</name>
    <dbReference type="NCBI Taxonomy" id="43657"/>
    <lineage>
        <taxon>Bacteria</taxon>
        <taxon>Pseudomonadati</taxon>
        <taxon>Pseudomonadota</taxon>
        <taxon>Gammaproteobacteria</taxon>
        <taxon>Alteromonadales</taxon>
        <taxon>Pseudoalteromonadaceae</taxon>
        <taxon>Pseudoalteromonas</taxon>
    </lineage>
</organism>
<dbReference type="PANTHER" id="PTHR42901:SF1">
    <property type="entry name" value="ALCOHOL DEHYDROGENASE"/>
    <property type="match status" value="1"/>
</dbReference>
<gene>
    <name evidence="4" type="ORF">JF50_16965</name>
</gene>
<dbReference type="GO" id="GO:0016491">
    <property type="term" value="F:oxidoreductase activity"/>
    <property type="evidence" value="ECO:0007669"/>
    <property type="project" value="UniProtKB-KW"/>
</dbReference>
<dbReference type="InterPro" id="IPR002347">
    <property type="entry name" value="SDR_fam"/>
</dbReference>
<dbReference type="SUPFAM" id="SSF51735">
    <property type="entry name" value="NAD(P)-binding Rossmann-fold domains"/>
    <property type="match status" value="1"/>
</dbReference>
<comment type="caution">
    <text evidence="4">The sequence shown here is derived from an EMBL/GenBank/DDBJ whole genome shotgun (WGS) entry which is preliminary data.</text>
</comment>
<accession>A0A0C1MNC7</accession>
<dbReference type="InterPro" id="IPR036291">
    <property type="entry name" value="NAD(P)-bd_dom_sf"/>
</dbReference>
<dbReference type="OrthoDB" id="9810734at2"/>
<dbReference type="Pfam" id="PF00106">
    <property type="entry name" value="adh_short"/>
    <property type="match status" value="1"/>
</dbReference>
<dbReference type="PRINTS" id="PR00080">
    <property type="entry name" value="SDRFAMILY"/>
</dbReference>
<dbReference type="Gene3D" id="3.40.50.720">
    <property type="entry name" value="NAD(P)-binding Rossmann-like Domain"/>
    <property type="match status" value="1"/>
</dbReference>
<sequence>MANTALITGASSGIGLELAHLHAQQGGDLVLVARSQDKLDALAKELEVKHSIKTTVISEDLSQPHAAQRIFAKTSALNIEVDVLINNAGFGGHGVFYQRDMVADQQMVQVNITALTDLTHLYSKEMVARQRGRILNVSSTVSFLPGPLQAVYYATKAYVTSYTQAIAEELSGTGVTATALCPGAVNTGFVAAGDLEGVDVWKNAKSAKSVAECGYKAMQQGQLIAFNERKLQFLLNWITPLLPRKMVLKLSRQSMEK</sequence>
<keyword evidence="2" id="KW-0560">Oxidoreductase</keyword>
<name>A0A0C1MNC7_9GAMM</name>
<protein>
    <submittedName>
        <fullName evidence="4">Short-chain dehydrogenase</fullName>
    </submittedName>
</protein>
<evidence type="ECO:0000256" key="1">
    <source>
        <dbReference type="ARBA" id="ARBA00006484"/>
    </source>
</evidence>
<reference evidence="4 5" key="1">
    <citation type="submission" date="2014-12" db="EMBL/GenBank/DDBJ databases">
        <title>Draft Genome Sequence of Pseudoalteromonas luteoviolacea HI1.</title>
        <authorList>
            <person name="Asahina A.Y."/>
            <person name="Hadfield M.G."/>
        </authorList>
    </citation>
    <scope>NUCLEOTIDE SEQUENCE [LARGE SCALE GENOMIC DNA]</scope>
    <source>
        <strain evidence="4 5">HI1</strain>
    </source>
</reference>